<gene>
    <name evidence="2" type="ORF">AVDCRST_MAG85-1335</name>
</gene>
<sequence>MHGAATTITSLALVVIGLFMLVSTLARGGGPLAVGVILGLLFFALGAARLYVTWRSSADG</sequence>
<evidence type="ECO:0000256" key="1">
    <source>
        <dbReference type="SAM" id="Phobius"/>
    </source>
</evidence>
<feature type="transmembrane region" description="Helical" evidence="1">
    <location>
        <begin position="32"/>
        <end position="52"/>
    </location>
</feature>
<keyword evidence="1" id="KW-0812">Transmembrane</keyword>
<organism evidence="2">
    <name type="scientific">uncultured Solirubrobacteraceae bacterium</name>
    <dbReference type="NCBI Taxonomy" id="1162706"/>
    <lineage>
        <taxon>Bacteria</taxon>
        <taxon>Bacillati</taxon>
        <taxon>Actinomycetota</taxon>
        <taxon>Thermoleophilia</taxon>
        <taxon>Solirubrobacterales</taxon>
        <taxon>Solirubrobacteraceae</taxon>
        <taxon>environmental samples</taxon>
    </lineage>
</organism>
<dbReference type="AlphaFoldDB" id="A0A6J4SAC9"/>
<keyword evidence="1" id="KW-0472">Membrane</keyword>
<feature type="transmembrane region" description="Helical" evidence="1">
    <location>
        <begin position="7"/>
        <end position="26"/>
    </location>
</feature>
<accession>A0A6J4SAC9</accession>
<evidence type="ECO:0000313" key="2">
    <source>
        <dbReference type="EMBL" id="CAA9493114.1"/>
    </source>
</evidence>
<proteinExistence type="predicted"/>
<dbReference type="EMBL" id="CADCVT010000146">
    <property type="protein sequence ID" value="CAA9493114.1"/>
    <property type="molecule type" value="Genomic_DNA"/>
</dbReference>
<protein>
    <submittedName>
        <fullName evidence="2">Uncharacterized protein</fullName>
    </submittedName>
</protein>
<name>A0A6J4SAC9_9ACTN</name>
<reference evidence="2" key="1">
    <citation type="submission" date="2020-02" db="EMBL/GenBank/DDBJ databases">
        <authorList>
            <person name="Meier V. D."/>
        </authorList>
    </citation>
    <scope>NUCLEOTIDE SEQUENCE</scope>
    <source>
        <strain evidence="2">AVDCRST_MAG85</strain>
    </source>
</reference>
<keyword evidence="1" id="KW-1133">Transmembrane helix</keyword>